<name>A0A2S2Q0Z3_9HEMI</name>
<dbReference type="GO" id="GO:0005198">
    <property type="term" value="F:structural molecule activity"/>
    <property type="evidence" value="ECO:0007669"/>
    <property type="project" value="UniProtKB-UniRule"/>
</dbReference>
<dbReference type="GO" id="GO:0006891">
    <property type="term" value="P:intra-Golgi vesicle-mediated transport"/>
    <property type="evidence" value="ECO:0007669"/>
    <property type="project" value="TreeGrafter"/>
</dbReference>
<dbReference type="GO" id="GO:0000139">
    <property type="term" value="C:Golgi membrane"/>
    <property type="evidence" value="ECO:0007669"/>
    <property type="project" value="UniProtKB-SubCell"/>
</dbReference>
<keyword evidence="6 13" id="KW-0813">Transport</keyword>
<evidence type="ECO:0000256" key="1">
    <source>
        <dbReference type="ARBA" id="ARBA00004255"/>
    </source>
</evidence>
<proteinExistence type="inferred from homology"/>
<evidence type="ECO:0000256" key="6">
    <source>
        <dbReference type="ARBA" id="ARBA00022448"/>
    </source>
</evidence>
<dbReference type="InterPro" id="IPR006822">
    <property type="entry name" value="Coatomer_esu"/>
</dbReference>
<comment type="function">
    <text evidence="13">The coatomer is a cytosolic protein complex that binds to dilysine motifs and reversibly associates with Golgi non-clathrin-coated vesicles, which further mediate biosynthetic protein transport from the ER, via the Golgi up to the trans Golgi network. The coatomer complex is required for budding from Golgi membranes, and is essential for the retrograde Golgi-to-ER transport of dilysine-tagged proteins.</text>
</comment>
<evidence type="ECO:0000256" key="5">
    <source>
        <dbReference type="ARBA" id="ARBA00015828"/>
    </source>
</evidence>
<dbReference type="EMBL" id="GGMS01002234">
    <property type="protein sequence ID" value="MBY71437.1"/>
    <property type="molecule type" value="Transcribed_RNA"/>
</dbReference>
<dbReference type="GO" id="GO:0006890">
    <property type="term" value="P:retrograde vesicle-mediated transport, Golgi to endoplasmic reticulum"/>
    <property type="evidence" value="ECO:0007669"/>
    <property type="project" value="UniProtKB-UniRule"/>
</dbReference>
<evidence type="ECO:0000256" key="2">
    <source>
        <dbReference type="ARBA" id="ARBA00004347"/>
    </source>
</evidence>
<evidence type="ECO:0000256" key="4">
    <source>
        <dbReference type="ARBA" id="ARBA00011775"/>
    </source>
</evidence>
<comment type="subunit">
    <text evidence="4">Oligomeric complex that consists of at least the alpha, beta, beta', gamma, delta, epsilon and zeta subunits.</text>
</comment>
<evidence type="ECO:0000256" key="10">
    <source>
        <dbReference type="ARBA" id="ARBA00023034"/>
    </source>
</evidence>
<sequence>MTDIVKQAESYEANELFDIKNSYYIGNYQQCINDAQKEPPNYGNLRLQRDIFMYRAYLAQKKFGIVLAEIKSNSAAELKPFKLLAEYLQNSGDRSLILKSLEQELESMYEINHSLVIVAATIYNHEHNYESALRVLNNDDTLEGVALSLIIYLRMNRVDLAIKEFRKLREKDEDATLTQMAQAWLNLAMGGEKLQEAYYIFQELTDKYGVTALLLNSQSVCYIGQGEYKKAEISLRDALEKDSNDIDSLVNSLYISGHVKVPVDVTKRQLNMLRDAYPNSDFIKTYNKKEAEFDLLSQSYQ</sequence>
<dbReference type="GO" id="GO:0006888">
    <property type="term" value="P:endoplasmic reticulum to Golgi vesicle-mediated transport"/>
    <property type="evidence" value="ECO:0007669"/>
    <property type="project" value="TreeGrafter"/>
</dbReference>
<evidence type="ECO:0000256" key="12">
    <source>
        <dbReference type="ARBA" id="ARBA00023329"/>
    </source>
</evidence>
<evidence type="ECO:0000256" key="8">
    <source>
        <dbReference type="ARBA" id="ARBA00022892"/>
    </source>
</evidence>
<dbReference type="InterPro" id="IPR011990">
    <property type="entry name" value="TPR-like_helical_dom_sf"/>
</dbReference>
<accession>A0A2S2Q0Z3</accession>
<evidence type="ECO:0000256" key="13">
    <source>
        <dbReference type="PIRNR" id="PIRNR016478"/>
    </source>
</evidence>
<evidence type="ECO:0000256" key="7">
    <source>
        <dbReference type="ARBA" id="ARBA00022490"/>
    </source>
</evidence>
<dbReference type="RefSeq" id="XP_025414470.1">
    <property type="nucleotide sequence ID" value="XM_025558685.1"/>
</dbReference>
<keyword evidence="15" id="KW-1185">Reference proteome</keyword>
<evidence type="ECO:0000313" key="16">
    <source>
        <dbReference type="RefSeq" id="XP_025414470.1"/>
    </source>
</evidence>
<dbReference type="Pfam" id="PF04733">
    <property type="entry name" value="Coatomer_E"/>
    <property type="match status" value="1"/>
</dbReference>
<dbReference type="SUPFAM" id="SSF48452">
    <property type="entry name" value="TPR-like"/>
    <property type="match status" value="1"/>
</dbReference>
<reference evidence="16" key="2">
    <citation type="submission" date="2025-04" db="UniProtKB">
        <authorList>
            <consortium name="RefSeq"/>
        </authorList>
    </citation>
    <scope>IDENTIFICATION</scope>
    <source>
        <tissue evidence="16">Whole body</tissue>
    </source>
</reference>
<keyword evidence="7 13" id="KW-0963">Cytoplasm</keyword>
<protein>
    <recommendedName>
        <fullName evidence="5 13">Coatomer subunit epsilon</fullName>
    </recommendedName>
</protein>
<dbReference type="AlphaFoldDB" id="A0A2S2Q0Z3"/>
<dbReference type="PANTHER" id="PTHR10805">
    <property type="entry name" value="COATOMER SUBUNIT EPSILON"/>
    <property type="match status" value="1"/>
</dbReference>
<gene>
    <name evidence="14" type="primary">Cope</name>
    <name evidence="16" type="synonym">LOC112686426</name>
    <name evidence="14" type="ORF">g.102953</name>
</gene>
<reference evidence="14" key="1">
    <citation type="submission" date="2018-04" db="EMBL/GenBank/DDBJ databases">
        <title>Transcriptome assembly of Sipha flava.</title>
        <authorList>
            <person name="Scully E.D."/>
            <person name="Geib S.M."/>
            <person name="Palmer N.A."/>
            <person name="Koch K."/>
            <person name="Bradshaw J."/>
            <person name="Heng-Moss T."/>
            <person name="Sarath G."/>
        </authorList>
    </citation>
    <scope>NUCLEOTIDE SEQUENCE</scope>
</reference>
<dbReference type="Gene3D" id="1.25.40.10">
    <property type="entry name" value="Tetratricopeptide repeat domain"/>
    <property type="match status" value="1"/>
</dbReference>
<dbReference type="GO" id="GO:0030126">
    <property type="term" value="C:COPI vesicle coat"/>
    <property type="evidence" value="ECO:0007669"/>
    <property type="project" value="TreeGrafter"/>
</dbReference>
<dbReference type="Proteomes" id="UP000694846">
    <property type="component" value="Unplaced"/>
</dbReference>
<keyword evidence="10 13" id="KW-0333">Golgi apparatus</keyword>
<dbReference type="GO" id="GO:0015031">
    <property type="term" value="P:protein transport"/>
    <property type="evidence" value="ECO:0007669"/>
    <property type="project" value="UniProtKB-UniRule"/>
</dbReference>
<keyword evidence="9 13" id="KW-0653">Protein transport</keyword>
<evidence type="ECO:0000313" key="15">
    <source>
        <dbReference type="Proteomes" id="UP000694846"/>
    </source>
</evidence>
<keyword evidence="11 13" id="KW-0472">Membrane</keyword>
<comment type="similarity">
    <text evidence="3 13">Belongs to the COPE family.</text>
</comment>
<evidence type="ECO:0000256" key="3">
    <source>
        <dbReference type="ARBA" id="ARBA00008827"/>
    </source>
</evidence>
<organism evidence="14">
    <name type="scientific">Sipha flava</name>
    <name type="common">yellow sugarcane aphid</name>
    <dbReference type="NCBI Taxonomy" id="143950"/>
    <lineage>
        <taxon>Eukaryota</taxon>
        <taxon>Metazoa</taxon>
        <taxon>Ecdysozoa</taxon>
        <taxon>Arthropoda</taxon>
        <taxon>Hexapoda</taxon>
        <taxon>Insecta</taxon>
        <taxon>Pterygota</taxon>
        <taxon>Neoptera</taxon>
        <taxon>Paraneoptera</taxon>
        <taxon>Hemiptera</taxon>
        <taxon>Sternorrhyncha</taxon>
        <taxon>Aphidomorpha</taxon>
        <taxon>Aphidoidea</taxon>
        <taxon>Aphididae</taxon>
        <taxon>Sipha</taxon>
    </lineage>
</organism>
<dbReference type="OrthoDB" id="310217at2759"/>
<comment type="subcellular location">
    <subcellularLocation>
        <location evidence="2">Cytoplasmic vesicle</location>
        <location evidence="2">COPI-coated vesicle membrane</location>
        <topology evidence="2">Peripheral membrane protein</topology>
        <orientation evidence="2">Cytoplasmic side</orientation>
    </subcellularLocation>
    <subcellularLocation>
        <location evidence="1">Golgi apparatus membrane</location>
        <topology evidence="1">Peripheral membrane protein</topology>
        <orientation evidence="1">Cytoplasmic side</orientation>
    </subcellularLocation>
</comment>
<keyword evidence="8 13" id="KW-0931">ER-Golgi transport</keyword>
<evidence type="ECO:0000256" key="11">
    <source>
        <dbReference type="ARBA" id="ARBA00023136"/>
    </source>
</evidence>
<dbReference type="PANTHER" id="PTHR10805:SF0">
    <property type="entry name" value="COATOMER SUBUNIT EPSILON"/>
    <property type="match status" value="1"/>
</dbReference>
<keyword evidence="12 13" id="KW-0968">Cytoplasmic vesicle</keyword>
<evidence type="ECO:0000313" key="14">
    <source>
        <dbReference type="EMBL" id="MBY71437.1"/>
    </source>
</evidence>
<dbReference type="PIRSF" id="PIRSF016478">
    <property type="entry name" value="Coatomer_esu"/>
    <property type="match status" value="1"/>
</dbReference>
<evidence type="ECO:0000256" key="9">
    <source>
        <dbReference type="ARBA" id="ARBA00022927"/>
    </source>
</evidence>